<evidence type="ECO:0000256" key="4">
    <source>
        <dbReference type="ARBA" id="ARBA00022679"/>
    </source>
</evidence>
<dbReference type="NCBIfam" id="TIGR01313">
    <property type="entry name" value="therm_gnt_kin"/>
    <property type="match status" value="1"/>
</dbReference>
<reference evidence="9" key="1">
    <citation type="submission" date="2020-05" db="EMBL/GenBank/DDBJ databases">
        <authorList>
            <person name="Chiriac C."/>
            <person name="Salcher M."/>
            <person name="Ghai R."/>
            <person name="Kavagutti S V."/>
        </authorList>
    </citation>
    <scope>NUCLEOTIDE SEQUENCE</scope>
</reference>
<organism evidence="9">
    <name type="scientific">freshwater metagenome</name>
    <dbReference type="NCBI Taxonomy" id="449393"/>
    <lineage>
        <taxon>unclassified sequences</taxon>
        <taxon>metagenomes</taxon>
        <taxon>ecological metagenomes</taxon>
    </lineage>
</organism>
<dbReference type="GO" id="GO:0046316">
    <property type="term" value="F:gluconokinase activity"/>
    <property type="evidence" value="ECO:0007669"/>
    <property type="project" value="UniProtKB-EC"/>
</dbReference>
<accession>A0A6J6TNX8</accession>
<evidence type="ECO:0000256" key="8">
    <source>
        <dbReference type="ARBA" id="ARBA00048090"/>
    </source>
</evidence>
<dbReference type="InterPro" id="IPR006001">
    <property type="entry name" value="Therm_gnt_kin"/>
</dbReference>
<evidence type="ECO:0000256" key="3">
    <source>
        <dbReference type="ARBA" id="ARBA00012054"/>
    </source>
</evidence>
<keyword evidence="5" id="KW-0547">Nucleotide-binding</keyword>
<dbReference type="FunFam" id="3.40.50.300:FF:000522">
    <property type="entry name" value="Gluconokinase"/>
    <property type="match status" value="1"/>
</dbReference>
<dbReference type="EMBL" id="CAEZYQ010000013">
    <property type="protein sequence ID" value="CAB4749110.1"/>
    <property type="molecule type" value="Genomic_DNA"/>
</dbReference>
<dbReference type="InterPro" id="IPR027417">
    <property type="entry name" value="P-loop_NTPase"/>
</dbReference>
<evidence type="ECO:0000313" key="9">
    <source>
        <dbReference type="EMBL" id="CAB4749110.1"/>
    </source>
</evidence>
<proteinExistence type="inferred from homology"/>
<evidence type="ECO:0000256" key="2">
    <source>
        <dbReference type="ARBA" id="ARBA00008420"/>
    </source>
</evidence>
<dbReference type="CDD" id="cd02021">
    <property type="entry name" value="GntK"/>
    <property type="match status" value="1"/>
</dbReference>
<evidence type="ECO:0000256" key="5">
    <source>
        <dbReference type="ARBA" id="ARBA00022741"/>
    </source>
</evidence>
<comment type="similarity">
    <text evidence="2">Belongs to the gluconokinase GntK/GntV family.</text>
</comment>
<dbReference type="EC" id="2.7.1.12" evidence="3"/>
<dbReference type="SUPFAM" id="SSF52540">
    <property type="entry name" value="P-loop containing nucleoside triphosphate hydrolases"/>
    <property type="match status" value="1"/>
</dbReference>
<dbReference type="GO" id="GO:0005975">
    <property type="term" value="P:carbohydrate metabolic process"/>
    <property type="evidence" value="ECO:0007669"/>
    <property type="project" value="InterPro"/>
</dbReference>
<keyword evidence="6" id="KW-0418">Kinase</keyword>
<dbReference type="PANTHER" id="PTHR43442">
    <property type="entry name" value="GLUCONOKINASE-RELATED"/>
    <property type="match status" value="1"/>
</dbReference>
<evidence type="ECO:0000256" key="1">
    <source>
        <dbReference type="ARBA" id="ARBA00004761"/>
    </source>
</evidence>
<dbReference type="Pfam" id="PF01202">
    <property type="entry name" value="SKI"/>
    <property type="match status" value="1"/>
</dbReference>
<keyword evidence="4" id="KW-0808">Transferase</keyword>
<gene>
    <name evidence="9" type="ORF">UFOPK2761_01859</name>
</gene>
<dbReference type="InterPro" id="IPR031322">
    <property type="entry name" value="Shikimate/glucono_kinase"/>
</dbReference>
<sequence length="156" mass="16671">MGVSGSGKSTIGSALAARLGVPFVDGDDLHPAANVDRMRAGEPLTDEDRRPWLDAVGAWLATHPKGGVTACSALRRSYRDRLRAHAPSTWFVHLDGDPALVAERQAARRGHFMPASLQASQQATLEPLEPDEAGVRVDVALPPEALVEQVLALLPR</sequence>
<evidence type="ECO:0000256" key="7">
    <source>
        <dbReference type="ARBA" id="ARBA00022840"/>
    </source>
</evidence>
<protein>
    <recommendedName>
        <fullName evidence="3">gluconokinase</fullName>
        <ecNumber evidence="3">2.7.1.12</ecNumber>
    </recommendedName>
</protein>
<dbReference type="GO" id="GO:0005524">
    <property type="term" value="F:ATP binding"/>
    <property type="evidence" value="ECO:0007669"/>
    <property type="project" value="UniProtKB-KW"/>
</dbReference>
<comment type="catalytic activity">
    <reaction evidence="8">
        <text>D-gluconate + ATP = 6-phospho-D-gluconate + ADP + H(+)</text>
        <dbReference type="Rhea" id="RHEA:19433"/>
        <dbReference type="ChEBI" id="CHEBI:15378"/>
        <dbReference type="ChEBI" id="CHEBI:18391"/>
        <dbReference type="ChEBI" id="CHEBI:30616"/>
        <dbReference type="ChEBI" id="CHEBI:58759"/>
        <dbReference type="ChEBI" id="CHEBI:456216"/>
        <dbReference type="EC" id="2.7.1.12"/>
    </reaction>
</comment>
<comment type="pathway">
    <text evidence="1">Carbohydrate acid metabolism.</text>
</comment>
<name>A0A6J6TNX8_9ZZZZ</name>
<dbReference type="Gene3D" id="3.40.50.300">
    <property type="entry name" value="P-loop containing nucleotide triphosphate hydrolases"/>
    <property type="match status" value="1"/>
</dbReference>
<dbReference type="AlphaFoldDB" id="A0A6J6TNX8"/>
<keyword evidence="7" id="KW-0067">ATP-binding</keyword>
<evidence type="ECO:0000256" key="6">
    <source>
        <dbReference type="ARBA" id="ARBA00022777"/>
    </source>
</evidence>
<dbReference type="PANTHER" id="PTHR43442:SF3">
    <property type="entry name" value="GLUCONOKINASE-RELATED"/>
    <property type="match status" value="1"/>
</dbReference>
<dbReference type="GO" id="GO:0005737">
    <property type="term" value="C:cytoplasm"/>
    <property type="evidence" value="ECO:0007669"/>
    <property type="project" value="TreeGrafter"/>
</dbReference>